<dbReference type="PANTHER" id="PTHR42705">
    <property type="entry name" value="BIFUNCTIONAL NON-HOMOLOGOUS END JOINING PROTEIN LIGD"/>
    <property type="match status" value="1"/>
</dbReference>
<organism evidence="2 3">
    <name type="scientific">Ohtaekwangia kribbensis</name>
    <dbReference type="NCBI Taxonomy" id="688913"/>
    <lineage>
        <taxon>Bacteria</taxon>
        <taxon>Pseudomonadati</taxon>
        <taxon>Bacteroidota</taxon>
        <taxon>Cytophagia</taxon>
        <taxon>Cytophagales</taxon>
        <taxon>Fulvivirgaceae</taxon>
        <taxon>Ohtaekwangia</taxon>
    </lineage>
</organism>
<comment type="caution">
    <text evidence="2">The sequence shown here is derived from an EMBL/GenBank/DDBJ whole genome shotgun (WGS) entry which is preliminary data.</text>
</comment>
<evidence type="ECO:0000313" key="2">
    <source>
        <dbReference type="EMBL" id="MFD1002655.1"/>
    </source>
</evidence>
<accession>A0ABW3K8N3</accession>
<dbReference type="Gene3D" id="3.90.920.10">
    <property type="entry name" value="DNA primase, PRIM domain"/>
    <property type="match status" value="1"/>
</dbReference>
<name>A0ABW3K8N3_9BACT</name>
<dbReference type="EMBL" id="JBHTKA010000013">
    <property type="protein sequence ID" value="MFD1002655.1"/>
    <property type="molecule type" value="Genomic_DNA"/>
</dbReference>
<dbReference type="InterPro" id="IPR052171">
    <property type="entry name" value="NHEJ_LigD"/>
</dbReference>
<feature type="domain" description="DNA ligase D polymerase" evidence="1">
    <location>
        <begin position="188"/>
        <end position="439"/>
    </location>
</feature>
<dbReference type="Pfam" id="PF21686">
    <property type="entry name" value="LigD_Prim-Pol"/>
    <property type="match status" value="1"/>
</dbReference>
<sequence>MLIRKNTKAFKTIQEIITACQQRKDRERLVRLYITKAGHTIHDRISIESIQGEAELLYEMNYETILMNLNSPGHQLQVSDDVPGIYFFHRTSHKEWDETPFEFDETIKKEFGDLTELPVVRKKEKTEKFILPIVKPRTESPAKKEKPKPAKVTKVIEKGPRQPDFKLQHKIQFTHLDKVIFRQSKFAKEDVLNYYYKIADYILPYLKDRAYSVRLDADSASARNVNADVLFEQKAEHLPDWTKGKQSKSRKQIQLCNDREYLLLNVELGCIQFNASHARAKSSDSPDYAIITIDSPEHELTKAIDAAQVAGEILNGLKLQSYIKTDGESGLHIYLPLDSKGNFETSKTIAEYICRLVRLKCPELVSLQGTDDYTYGKVILNYQLNNQGENVIVPYSLTAGEHPIIATPLSWSEVEHGLRSEDLNHETIFKRLKQHGDPFEKLLKEKQQAETLLERLQENYSFLF</sequence>
<gene>
    <name evidence="2" type="ORF">ACFQ21_25240</name>
</gene>
<dbReference type="PANTHER" id="PTHR42705:SF2">
    <property type="entry name" value="BIFUNCTIONAL NON-HOMOLOGOUS END JOINING PROTEIN LIGD"/>
    <property type="match status" value="1"/>
</dbReference>
<evidence type="ECO:0000313" key="3">
    <source>
        <dbReference type="Proteomes" id="UP001597112"/>
    </source>
</evidence>
<dbReference type="Proteomes" id="UP001597112">
    <property type="component" value="Unassembled WGS sequence"/>
</dbReference>
<dbReference type="InterPro" id="IPR014145">
    <property type="entry name" value="LigD_pol_dom"/>
</dbReference>
<evidence type="ECO:0000259" key="1">
    <source>
        <dbReference type="Pfam" id="PF21686"/>
    </source>
</evidence>
<reference evidence="3" key="1">
    <citation type="journal article" date="2019" name="Int. J. Syst. Evol. Microbiol.">
        <title>The Global Catalogue of Microorganisms (GCM) 10K type strain sequencing project: providing services to taxonomists for standard genome sequencing and annotation.</title>
        <authorList>
            <consortium name="The Broad Institute Genomics Platform"/>
            <consortium name="The Broad Institute Genome Sequencing Center for Infectious Disease"/>
            <person name="Wu L."/>
            <person name="Ma J."/>
        </authorList>
    </citation>
    <scope>NUCLEOTIDE SEQUENCE [LARGE SCALE GENOMIC DNA]</scope>
    <source>
        <strain evidence="3">CCUG 58938</strain>
    </source>
</reference>
<keyword evidence="3" id="KW-1185">Reference proteome</keyword>
<proteinExistence type="predicted"/>
<protein>
    <recommendedName>
        <fullName evidence="1">DNA ligase D polymerase domain-containing protein</fullName>
    </recommendedName>
</protein>
<dbReference type="RefSeq" id="WP_377584120.1">
    <property type="nucleotide sequence ID" value="NZ_JBHTKA010000013.1"/>
</dbReference>